<organism evidence="9 10">
    <name type="scientific">Dulcicalothrix desertica PCC 7102</name>
    <dbReference type="NCBI Taxonomy" id="232991"/>
    <lineage>
        <taxon>Bacteria</taxon>
        <taxon>Bacillati</taxon>
        <taxon>Cyanobacteriota</taxon>
        <taxon>Cyanophyceae</taxon>
        <taxon>Nostocales</taxon>
        <taxon>Calotrichaceae</taxon>
        <taxon>Dulcicalothrix</taxon>
    </lineage>
</organism>
<reference evidence="9" key="1">
    <citation type="submission" date="2018-12" db="EMBL/GenBank/DDBJ databases">
        <authorList>
            <person name="Will S."/>
            <person name="Neumann-Schaal M."/>
            <person name="Henke P."/>
        </authorList>
    </citation>
    <scope>NUCLEOTIDE SEQUENCE</scope>
    <source>
        <strain evidence="9">PCC 7102</strain>
    </source>
</reference>
<comment type="cofactor">
    <cofactor evidence="7">
        <name>heme</name>
        <dbReference type="ChEBI" id="CHEBI:30413"/>
    </cofactor>
</comment>
<dbReference type="PRINTS" id="PR00463">
    <property type="entry name" value="EP450I"/>
</dbReference>
<proteinExistence type="inferred from homology"/>
<keyword evidence="5 7" id="KW-0408">Iron</keyword>
<evidence type="ECO:0008006" key="11">
    <source>
        <dbReference type="Google" id="ProtNLM"/>
    </source>
</evidence>
<evidence type="ECO:0000313" key="10">
    <source>
        <dbReference type="Proteomes" id="UP000271624"/>
    </source>
</evidence>
<dbReference type="GO" id="GO:0020037">
    <property type="term" value="F:heme binding"/>
    <property type="evidence" value="ECO:0007669"/>
    <property type="project" value="InterPro"/>
</dbReference>
<feature type="binding site" description="axial binding residue" evidence="7">
    <location>
        <position position="116"/>
    </location>
    <ligand>
        <name>heme</name>
        <dbReference type="ChEBI" id="CHEBI:30413"/>
    </ligand>
    <ligandPart>
        <name>Fe</name>
        <dbReference type="ChEBI" id="CHEBI:18248"/>
    </ligandPart>
</feature>
<reference evidence="9" key="2">
    <citation type="journal article" date="2019" name="Genome Biol. Evol.">
        <title>Day and night: Metabolic profiles and evolutionary relationships of six axenic non-marine cyanobacteria.</title>
        <authorList>
            <person name="Will S.E."/>
            <person name="Henke P."/>
            <person name="Boedeker C."/>
            <person name="Huang S."/>
            <person name="Brinkmann H."/>
            <person name="Rohde M."/>
            <person name="Jarek M."/>
            <person name="Friedl T."/>
            <person name="Seufert S."/>
            <person name="Schumacher M."/>
            <person name="Overmann J."/>
            <person name="Neumann-Schaal M."/>
            <person name="Petersen J."/>
        </authorList>
    </citation>
    <scope>NUCLEOTIDE SEQUENCE [LARGE SCALE GENOMIC DNA]</scope>
    <source>
        <strain evidence="9">PCC 7102</strain>
    </source>
</reference>
<dbReference type="InterPro" id="IPR017972">
    <property type="entry name" value="Cyt_P450_CS"/>
</dbReference>
<keyword evidence="8" id="KW-0503">Monooxygenase</keyword>
<keyword evidence="2 7" id="KW-0349">Heme</keyword>
<comment type="caution">
    <text evidence="9">The sequence shown here is derived from an EMBL/GenBank/DDBJ whole genome shotgun (WGS) entry which is preliminary data.</text>
</comment>
<evidence type="ECO:0000256" key="4">
    <source>
        <dbReference type="ARBA" id="ARBA00023002"/>
    </source>
</evidence>
<keyword evidence="4 8" id="KW-0560">Oxidoreductase</keyword>
<protein>
    <recommendedName>
        <fullName evidence="11">Cytochrome P450</fullName>
    </recommendedName>
</protein>
<dbReference type="PROSITE" id="PS00086">
    <property type="entry name" value="CYTOCHROME_P450"/>
    <property type="match status" value="1"/>
</dbReference>
<dbReference type="InterPro" id="IPR036396">
    <property type="entry name" value="Cyt_P450_sf"/>
</dbReference>
<evidence type="ECO:0000256" key="8">
    <source>
        <dbReference type="RuleBase" id="RU000461"/>
    </source>
</evidence>
<evidence type="ECO:0000256" key="7">
    <source>
        <dbReference type="PIRSR" id="PIRSR602401-1"/>
    </source>
</evidence>
<evidence type="ECO:0000256" key="1">
    <source>
        <dbReference type="ARBA" id="ARBA00010617"/>
    </source>
</evidence>
<keyword evidence="3 7" id="KW-0479">Metal-binding</keyword>
<dbReference type="GO" id="GO:0005506">
    <property type="term" value="F:iron ion binding"/>
    <property type="evidence" value="ECO:0007669"/>
    <property type="project" value="InterPro"/>
</dbReference>
<evidence type="ECO:0000313" key="9">
    <source>
        <dbReference type="EMBL" id="RUT03415.1"/>
    </source>
</evidence>
<keyword evidence="10" id="KW-1185">Reference proteome</keyword>
<dbReference type="Pfam" id="PF00067">
    <property type="entry name" value="p450"/>
    <property type="match status" value="1"/>
</dbReference>
<accession>A0A433VBD3</accession>
<dbReference type="SUPFAM" id="SSF48264">
    <property type="entry name" value="Cytochrome P450"/>
    <property type="match status" value="1"/>
</dbReference>
<dbReference type="EMBL" id="RSCL01000013">
    <property type="protein sequence ID" value="RUT03415.1"/>
    <property type="molecule type" value="Genomic_DNA"/>
</dbReference>
<evidence type="ECO:0000256" key="3">
    <source>
        <dbReference type="ARBA" id="ARBA00022723"/>
    </source>
</evidence>
<dbReference type="PRINTS" id="PR00385">
    <property type="entry name" value="P450"/>
</dbReference>
<dbReference type="PANTHER" id="PTHR24302:SF15">
    <property type="entry name" value="FATTY-ACID PEROXYGENASE"/>
    <property type="match status" value="1"/>
</dbReference>
<dbReference type="InterPro" id="IPR050705">
    <property type="entry name" value="Cytochrome_P450_3A"/>
</dbReference>
<dbReference type="AlphaFoldDB" id="A0A433VBD3"/>
<evidence type="ECO:0000256" key="6">
    <source>
        <dbReference type="ARBA" id="ARBA00043906"/>
    </source>
</evidence>
<dbReference type="InterPro" id="IPR001128">
    <property type="entry name" value="Cyt_P450"/>
</dbReference>
<evidence type="ECO:0000256" key="5">
    <source>
        <dbReference type="ARBA" id="ARBA00023004"/>
    </source>
</evidence>
<dbReference type="GO" id="GO:0016705">
    <property type="term" value="F:oxidoreductase activity, acting on paired donors, with incorporation or reduction of molecular oxygen"/>
    <property type="evidence" value="ECO:0007669"/>
    <property type="project" value="InterPro"/>
</dbReference>
<dbReference type="GO" id="GO:0008395">
    <property type="term" value="F:steroid hydroxylase activity"/>
    <property type="evidence" value="ECO:0007669"/>
    <property type="project" value="TreeGrafter"/>
</dbReference>
<comment type="similarity">
    <text evidence="1 8">Belongs to the cytochrome P450 family.</text>
</comment>
<dbReference type="Proteomes" id="UP000271624">
    <property type="component" value="Unassembled WGS sequence"/>
</dbReference>
<comment type="function">
    <text evidence="6">Cytochromes P450 are a group of heme-thiolate monooxygenases. They oxidize a variety of structurally unrelated compounds, including steroids, fatty acids, and xenobiotics.</text>
</comment>
<dbReference type="PANTHER" id="PTHR24302">
    <property type="entry name" value="CYTOCHROME P450 FAMILY 3"/>
    <property type="match status" value="1"/>
</dbReference>
<gene>
    <name evidence="9" type="ORF">DSM106972_050540</name>
</gene>
<sequence length="168" mass="19328">MQHCWERKLLIEIAQLNGANADVSTLTKLPYLNAVCCETLRIYPVGMLTFPRRVEKPVKLCGWNLEPGTLLYGSIYLTHQREDLYPEPKKFKPERFLERQFSPYEFLPFGGGVRRCIGAAFALLEMKVALVKILSEYSLLLVGNDEVELKRRGERDGACISYKYGSYR</sequence>
<dbReference type="InterPro" id="IPR002401">
    <property type="entry name" value="Cyt_P450_E_grp-I"/>
</dbReference>
<evidence type="ECO:0000256" key="2">
    <source>
        <dbReference type="ARBA" id="ARBA00022617"/>
    </source>
</evidence>
<dbReference type="Gene3D" id="1.10.630.10">
    <property type="entry name" value="Cytochrome P450"/>
    <property type="match status" value="1"/>
</dbReference>
<name>A0A433VBD3_9CYAN</name>